<dbReference type="NCBIfam" id="NF004556">
    <property type="entry name" value="PRK05899.2-2"/>
    <property type="match status" value="1"/>
</dbReference>
<dbReference type="InterPro" id="IPR051157">
    <property type="entry name" value="PDH/Transketolase"/>
</dbReference>
<dbReference type="CDD" id="cd02012">
    <property type="entry name" value="TPP_TK"/>
    <property type="match status" value="1"/>
</dbReference>
<comment type="cofactor">
    <cofactor evidence="2">
        <name>Mg(2+)</name>
        <dbReference type="ChEBI" id="CHEBI:18420"/>
    </cofactor>
</comment>
<sequence length="645" mass="69706">MPLKFDLSAADLSSAELASLKEMRTRCARRILLSTSLAASGHPGGSLSSLDMLLVAYGILRHDPKNPRMEARDRFVASIGHISPGVYSVLAEHGYFNEEDFLAGFRRTGSGFPGHVESIVPGVEWDTGNLGQGLSTAVGMAHAFKLKGLNNRVFCLMGDGEQQKGQIVEAIRHAVKYKLDNLTVLIDRNKLQICGSTEDIMPQCMQKLYGGLGFNAVKLENGHDCNAIYKAMRDAYRNISGVPTVLIAQTVMGKGISFMENKAKYHGSTLPADDLAKALAELGVANDFEQWQEKRKQPVSGKSIMPPRADYPSVQAGEPIVYPVDKPTDCRSGYGNALTSLAQANNKAGQPPVIVGISCDLEGSVKMDGFHKHSPQAYLELGIQEHHAAGTAGAMSCENFVTFFSTFGSFAVSEVYNQNRLNDFNHSNVKVVATHVGLDVGEDGPTHQCIDYLGLMKNYFRFSVFMPADPNQTDRIIRHIAVQPGNHFVGMGRSKTPTITREDGSIYYDADYVFTPGQADWLREGTDATIITYGALTPACIEAWKLLKQAGKSVGVLNMASLLPLDKDAVLAAAKRGPIVTVEDHHVETGLGASAAAVLIDKGLAPKMKRLGVKQYGGSGKPSDLYKQQGLDAESIAKTVLELLG</sequence>
<gene>
    <name evidence="11" type="ORF">CDV28_1544</name>
</gene>
<dbReference type="Proteomes" id="UP000316238">
    <property type="component" value="Unassembled WGS sequence"/>
</dbReference>
<protein>
    <submittedName>
        <fullName evidence="11">Transketolase</fullName>
        <ecNumber evidence="11">2.2.1.1</ecNumber>
    </submittedName>
</protein>
<dbReference type="Gene3D" id="3.40.50.970">
    <property type="match status" value="2"/>
</dbReference>
<comment type="cofactor">
    <cofactor evidence="3">
        <name>thiamine diphosphate</name>
        <dbReference type="ChEBI" id="CHEBI:58937"/>
    </cofactor>
</comment>
<evidence type="ECO:0000256" key="2">
    <source>
        <dbReference type="ARBA" id="ARBA00001946"/>
    </source>
</evidence>
<evidence type="ECO:0000256" key="8">
    <source>
        <dbReference type="ARBA" id="ARBA00022842"/>
    </source>
</evidence>
<comment type="subunit">
    <text evidence="5">Homodimer.</text>
</comment>
<dbReference type="GO" id="GO:0046872">
    <property type="term" value="F:metal ion binding"/>
    <property type="evidence" value="ECO:0007669"/>
    <property type="project" value="UniProtKB-KW"/>
</dbReference>
<dbReference type="InterPro" id="IPR049557">
    <property type="entry name" value="Transketolase_CS"/>
</dbReference>
<dbReference type="Gene3D" id="3.40.50.920">
    <property type="match status" value="1"/>
</dbReference>
<dbReference type="FunFam" id="3.40.50.970:FF:000129">
    <property type="entry name" value="Transketolase"/>
    <property type="match status" value="1"/>
</dbReference>
<dbReference type="GO" id="GO:0004802">
    <property type="term" value="F:transketolase activity"/>
    <property type="evidence" value="ECO:0007669"/>
    <property type="project" value="UniProtKB-EC"/>
</dbReference>
<keyword evidence="6 11" id="KW-0808">Transferase</keyword>
<dbReference type="EC" id="2.2.1.1" evidence="11"/>
<dbReference type="SMART" id="SM00861">
    <property type="entry name" value="Transket_pyr"/>
    <property type="match status" value="1"/>
</dbReference>
<dbReference type="InterPro" id="IPR009014">
    <property type="entry name" value="Transketo_C/PFOR_II"/>
</dbReference>
<reference evidence="11" key="1">
    <citation type="submission" date="2017-07" db="EMBL/GenBank/DDBJ databases">
        <title>The cable genome - Insights into the physiology and evolution of filamentous bacteria capable of sulfide oxidation via long distance electron transfer.</title>
        <authorList>
            <person name="Thorup C."/>
            <person name="Bjerg J.T."/>
            <person name="Schreiber L."/>
            <person name="Nielsen L.P."/>
            <person name="Kjeldsen K.U."/>
            <person name="Boesen T."/>
            <person name="Boggild A."/>
            <person name="Meysman F."/>
            <person name="Geelhoed J."/>
            <person name="Schramm A."/>
        </authorList>
    </citation>
    <scope>NUCLEOTIDE SEQUENCE [LARGE SCALE GENOMIC DNA]</scope>
    <source>
        <strain evidence="11">GS</strain>
    </source>
</reference>
<evidence type="ECO:0000256" key="4">
    <source>
        <dbReference type="ARBA" id="ARBA00007131"/>
    </source>
</evidence>
<keyword evidence="8" id="KW-0460">Magnesium</keyword>
<comment type="cofactor">
    <cofactor evidence="1">
        <name>Mn(2+)</name>
        <dbReference type="ChEBI" id="CHEBI:29035"/>
    </cofactor>
</comment>
<comment type="caution">
    <text evidence="11">The sequence shown here is derived from an EMBL/GenBank/DDBJ whole genome shotgun (WGS) entry which is preliminary data.</text>
</comment>
<dbReference type="GO" id="GO:0005737">
    <property type="term" value="C:cytoplasm"/>
    <property type="evidence" value="ECO:0007669"/>
    <property type="project" value="UniProtKB-ARBA"/>
</dbReference>
<evidence type="ECO:0000256" key="7">
    <source>
        <dbReference type="ARBA" id="ARBA00022723"/>
    </source>
</evidence>
<dbReference type="SUPFAM" id="SSF52922">
    <property type="entry name" value="TK C-terminal domain-like"/>
    <property type="match status" value="1"/>
</dbReference>
<dbReference type="PANTHER" id="PTHR43825:SF1">
    <property type="entry name" value="TRANSKETOLASE-LIKE PYRIMIDINE-BINDING DOMAIN-CONTAINING PROTEIN"/>
    <property type="match status" value="1"/>
</dbReference>
<feature type="domain" description="Transketolase-like pyrimidine-binding" evidence="10">
    <location>
        <begin position="328"/>
        <end position="498"/>
    </location>
</feature>
<dbReference type="Pfam" id="PF00456">
    <property type="entry name" value="Transketolase_N"/>
    <property type="match status" value="1"/>
</dbReference>
<dbReference type="InterPro" id="IPR005475">
    <property type="entry name" value="Transketolase-like_Pyr-bd"/>
</dbReference>
<dbReference type="PROSITE" id="PS00801">
    <property type="entry name" value="TRANSKETOLASE_1"/>
    <property type="match status" value="1"/>
</dbReference>
<evidence type="ECO:0000256" key="5">
    <source>
        <dbReference type="ARBA" id="ARBA00011738"/>
    </source>
</evidence>
<evidence type="ECO:0000313" key="12">
    <source>
        <dbReference type="Proteomes" id="UP000316238"/>
    </source>
</evidence>
<dbReference type="InterPro" id="IPR033248">
    <property type="entry name" value="Transketolase_C"/>
</dbReference>
<dbReference type="AlphaFoldDB" id="A0A521FYM4"/>
<dbReference type="Pfam" id="PF02779">
    <property type="entry name" value="Transket_pyr"/>
    <property type="match status" value="1"/>
</dbReference>
<organism evidence="11 12">
    <name type="scientific">Candidatus Electronema aureum</name>
    <dbReference type="NCBI Taxonomy" id="2005002"/>
    <lineage>
        <taxon>Bacteria</taxon>
        <taxon>Pseudomonadati</taxon>
        <taxon>Thermodesulfobacteriota</taxon>
        <taxon>Desulfobulbia</taxon>
        <taxon>Desulfobulbales</taxon>
        <taxon>Desulfobulbaceae</taxon>
        <taxon>Candidatus Electronema</taxon>
    </lineage>
</organism>
<dbReference type="InterPro" id="IPR029061">
    <property type="entry name" value="THDP-binding"/>
</dbReference>
<dbReference type="Pfam" id="PF02780">
    <property type="entry name" value="Transketolase_C"/>
    <property type="match status" value="1"/>
</dbReference>
<dbReference type="GO" id="GO:0019682">
    <property type="term" value="P:glyceraldehyde-3-phosphate metabolic process"/>
    <property type="evidence" value="ECO:0007669"/>
    <property type="project" value="UniProtKB-ARBA"/>
</dbReference>
<keyword evidence="7" id="KW-0479">Metal-binding</keyword>
<dbReference type="CDD" id="cd07033">
    <property type="entry name" value="TPP_PYR_DXS_TK_like"/>
    <property type="match status" value="1"/>
</dbReference>
<evidence type="ECO:0000259" key="10">
    <source>
        <dbReference type="SMART" id="SM00861"/>
    </source>
</evidence>
<keyword evidence="9" id="KW-0786">Thiamine pyrophosphate</keyword>
<proteinExistence type="inferred from homology"/>
<dbReference type="PANTHER" id="PTHR43825">
    <property type="entry name" value="PYRUVATE DEHYDROGENASE E1 COMPONENT"/>
    <property type="match status" value="1"/>
</dbReference>
<dbReference type="SUPFAM" id="SSF52518">
    <property type="entry name" value="Thiamin diphosphate-binding fold (THDP-binding)"/>
    <property type="match status" value="2"/>
</dbReference>
<evidence type="ECO:0000256" key="9">
    <source>
        <dbReference type="ARBA" id="ARBA00023052"/>
    </source>
</evidence>
<keyword evidence="12" id="KW-1185">Reference proteome</keyword>
<evidence type="ECO:0000256" key="3">
    <source>
        <dbReference type="ARBA" id="ARBA00001964"/>
    </source>
</evidence>
<evidence type="ECO:0000256" key="1">
    <source>
        <dbReference type="ARBA" id="ARBA00001936"/>
    </source>
</evidence>
<evidence type="ECO:0000256" key="6">
    <source>
        <dbReference type="ARBA" id="ARBA00022679"/>
    </source>
</evidence>
<name>A0A521FYM4_9BACT</name>
<comment type="similarity">
    <text evidence="4">Belongs to the transketolase family.</text>
</comment>
<evidence type="ECO:0000313" key="11">
    <source>
        <dbReference type="EMBL" id="TAA73850.1"/>
    </source>
</evidence>
<dbReference type="EMBL" id="NQJD01000054">
    <property type="protein sequence ID" value="TAA73850.1"/>
    <property type="molecule type" value="Genomic_DNA"/>
</dbReference>
<dbReference type="InterPro" id="IPR005474">
    <property type="entry name" value="Transketolase_N"/>
</dbReference>
<accession>A0A521FYM4</accession>